<dbReference type="SUPFAM" id="SSF50692">
    <property type="entry name" value="ADC-like"/>
    <property type="match status" value="1"/>
</dbReference>
<evidence type="ECO:0000256" key="2">
    <source>
        <dbReference type="ARBA" id="ARBA00022655"/>
    </source>
</evidence>
<organism evidence="11 12">
    <name type="scientific">Gordonia rubripertincta NBRC 101908</name>
    <dbReference type="NCBI Taxonomy" id="1077975"/>
    <lineage>
        <taxon>Bacteria</taxon>
        <taxon>Bacillati</taxon>
        <taxon>Actinomycetota</taxon>
        <taxon>Actinomycetes</taxon>
        <taxon>Mycobacteriales</taxon>
        <taxon>Gordoniaceae</taxon>
        <taxon>Gordonia</taxon>
    </lineage>
</organism>
<dbReference type="NCBIfam" id="TIGR00223">
    <property type="entry name" value="panD"/>
    <property type="match status" value="1"/>
</dbReference>
<dbReference type="EC" id="4.1.1.11" evidence="9"/>
<dbReference type="HAMAP" id="MF_00446">
    <property type="entry name" value="PanD"/>
    <property type="match status" value="1"/>
</dbReference>
<comment type="similarity">
    <text evidence="9">Belongs to the PanD family.</text>
</comment>
<evidence type="ECO:0000256" key="7">
    <source>
        <dbReference type="ARBA" id="ARBA00023270"/>
    </source>
</evidence>
<keyword evidence="7 9" id="KW-0704">Schiff base</keyword>
<comment type="cofactor">
    <cofactor evidence="9">
        <name>pyruvate</name>
        <dbReference type="ChEBI" id="CHEBI:15361"/>
    </cofactor>
    <text evidence="9">Binds 1 pyruvoyl group covalently per subunit.</text>
</comment>
<dbReference type="Gene3D" id="2.40.40.20">
    <property type="match status" value="1"/>
</dbReference>
<comment type="caution">
    <text evidence="11">The sequence shown here is derived from an EMBL/GenBank/DDBJ whole genome shotgun (WGS) entry which is preliminary data.</text>
</comment>
<evidence type="ECO:0000256" key="10">
    <source>
        <dbReference type="SAM" id="MobiDB-lite"/>
    </source>
</evidence>
<sequence>MTMLRTMMTSKIHRATVTQADLHYVGSVTIDSDLLDAAGLLEGEQVTIVDIDNGARLVTYAIAGERGSGVIGINGAAAHLVHPGDLVIIIAYGMLNEAELKEYAPNVVFVDDRNRILEAGDDPARAPEGSGLLDPRQLDGPVFADATV</sequence>
<dbReference type="Proteomes" id="UP000010744">
    <property type="component" value="Unassembled WGS sequence"/>
</dbReference>
<keyword evidence="1 9" id="KW-0963">Cytoplasm</keyword>
<feature type="active site" description="Proton donor" evidence="9">
    <location>
        <position position="60"/>
    </location>
</feature>
<keyword evidence="4 9" id="KW-0068">Autocatalytic cleavage</keyword>
<accession>A0ABQ0HSZ6</accession>
<dbReference type="CDD" id="cd06919">
    <property type="entry name" value="Asp_decarbox"/>
    <property type="match status" value="1"/>
</dbReference>
<feature type="binding site" evidence="9">
    <location>
        <position position="59"/>
    </location>
    <ligand>
        <name>substrate</name>
    </ligand>
</feature>
<proteinExistence type="inferred from homology"/>
<comment type="pathway">
    <text evidence="9">Cofactor biosynthesis; (R)-pantothenate biosynthesis; beta-alanine from L-aspartate: step 1/1.</text>
</comment>
<feature type="region of interest" description="Disordered" evidence="10">
    <location>
        <begin position="120"/>
        <end position="148"/>
    </location>
</feature>
<dbReference type="InterPro" id="IPR003190">
    <property type="entry name" value="Asp_decarbox"/>
</dbReference>
<reference evidence="11 12" key="1">
    <citation type="submission" date="2012-08" db="EMBL/GenBank/DDBJ databases">
        <title>Whole genome shotgun sequence of Gordonia rubripertincta NBRC 101908.</title>
        <authorList>
            <person name="Takarada H."/>
            <person name="Hosoyama A."/>
            <person name="Tsuchikane K."/>
            <person name="Katsumata H."/>
            <person name="Baba S."/>
            <person name="Ohji S."/>
            <person name="Yamazaki S."/>
            <person name="Fujita N."/>
        </authorList>
    </citation>
    <scope>NUCLEOTIDE SEQUENCE [LARGE SCALE GENOMIC DNA]</scope>
    <source>
        <strain evidence="11 12">NBRC 101908</strain>
    </source>
</reference>
<dbReference type="PANTHER" id="PTHR21012">
    <property type="entry name" value="ASPARTATE 1-DECARBOXYLASE"/>
    <property type="match status" value="1"/>
</dbReference>
<dbReference type="EMBL" id="BAHB01000059">
    <property type="protein sequence ID" value="GAB85347.1"/>
    <property type="molecule type" value="Genomic_DNA"/>
</dbReference>
<keyword evidence="8 9" id="KW-0670">Pyruvate</keyword>
<comment type="catalytic activity">
    <reaction evidence="9">
        <text>L-aspartate + H(+) = beta-alanine + CO2</text>
        <dbReference type="Rhea" id="RHEA:19497"/>
        <dbReference type="ChEBI" id="CHEBI:15378"/>
        <dbReference type="ChEBI" id="CHEBI:16526"/>
        <dbReference type="ChEBI" id="CHEBI:29991"/>
        <dbReference type="ChEBI" id="CHEBI:57966"/>
        <dbReference type="EC" id="4.1.1.11"/>
    </reaction>
</comment>
<evidence type="ECO:0000313" key="12">
    <source>
        <dbReference type="Proteomes" id="UP000010744"/>
    </source>
</evidence>
<comment type="subcellular location">
    <subcellularLocation>
        <location evidence="9">Cytoplasm</location>
    </subcellularLocation>
</comment>
<feature type="binding site" evidence="9">
    <location>
        <begin position="75"/>
        <end position="77"/>
    </location>
    <ligand>
        <name>substrate</name>
    </ligand>
</feature>
<name>A0ABQ0HSZ6_GORRU</name>
<feature type="active site" description="Schiff-base intermediate with substrate; via pyruvic acid" evidence="9">
    <location>
        <position position="27"/>
    </location>
</feature>
<feature type="chain" id="PRO_5044914844" description="Aspartate 1-decarboxylase alpha chain" evidence="9">
    <location>
        <begin position="27"/>
        <end position="148"/>
    </location>
</feature>
<keyword evidence="3 9" id="KW-0210">Decarboxylase</keyword>
<evidence type="ECO:0000256" key="8">
    <source>
        <dbReference type="ARBA" id="ARBA00023317"/>
    </source>
</evidence>
<keyword evidence="5 9" id="KW-0865">Zymogen</keyword>
<dbReference type="InterPro" id="IPR009010">
    <property type="entry name" value="Asp_de-COase-like_dom_sf"/>
</dbReference>
<evidence type="ECO:0000256" key="9">
    <source>
        <dbReference type="HAMAP-Rule" id="MF_00446"/>
    </source>
</evidence>
<feature type="chain" id="PRO_5044914843" description="Aspartate 1-decarboxylase beta chain" evidence="9">
    <location>
        <begin position="1"/>
        <end position="26"/>
    </location>
</feature>
<keyword evidence="12" id="KW-1185">Reference proteome</keyword>
<comment type="function">
    <text evidence="9">Catalyzes the pyruvoyl-dependent decarboxylation of aspartate to produce beta-alanine.</text>
</comment>
<keyword evidence="6 9" id="KW-0456">Lyase</keyword>
<feature type="modified residue" description="Pyruvic acid (Ser)" evidence="9">
    <location>
        <position position="27"/>
    </location>
</feature>
<comment type="PTM">
    <text evidence="9">Is synthesized initially as an inactive proenzyme, which is activated by self-cleavage at a specific serine bond to produce a beta-subunit with a hydroxyl group at its C-terminus and an alpha-subunit with a pyruvoyl group at its N-terminus.</text>
</comment>
<protein>
    <recommendedName>
        <fullName evidence="9">Aspartate 1-decarboxylase</fullName>
        <ecNumber evidence="9">4.1.1.11</ecNumber>
    </recommendedName>
    <alternativeName>
        <fullName evidence="9">Aspartate alpha-decarboxylase</fullName>
    </alternativeName>
    <component>
        <recommendedName>
            <fullName evidence="9">Aspartate 1-decarboxylase beta chain</fullName>
        </recommendedName>
    </component>
    <component>
        <recommendedName>
            <fullName evidence="9">Aspartate 1-decarboxylase alpha chain</fullName>
        </recommendedName>
    </component>
</protein>
<evidence type="ECO:0000313" key="11">
    <source>
        <dbReference type="EMBL" id="GAB85347.1"/>
    </source>
</evidence>
<comment type="subunit">
    <text evidence="9">Heterooctamer of four alpha and four beta subunits.</text>
</comment>
<gene>
    <name evidence="9 11" type="primary">panD</name>
    <name evidence="11" type="ORF">GORBP_059_00430</name>
</gene>
<dbReference type="Pfam" id="PF02261">
    <property type="entry name" value="Asp_decarbox"/>
    <property type="match status" value="1"/>
</dbReference>
<dbReference type="PANTHER" id="PTHR21012:SF0">
    <property type="entry name" value="ASPARTATE 1-DECARBOXYLASE"/>
    <property type="match status" value="1"/>
</dbReference>
<evidence type="ECO:0000256" key="1">
    <source>
        <dbReference type="ARBA" id="ARBA00022490"/>
    </source>
</evidence>
<evidence type="ECO:0000256" key="6">
    <source>
        <dbReference type="ARBA" id="ARBA00023239"/>
    </source>
</evidence>
<evidence type="ECO:0000256" key="5">
    <source>
        <dbReference type="ARBA" id="ARBA00023145"/>
    </source>
</evidence>
<evidence type="ECO:0000256" key="3">
    <source>
        <dbReference type="ARBA" id="ARBA00022793"/>
    </source>
</evidence>
<evidence type="ECO:0000256" key="4">
    <source>
        <dbReference type="ARBA" id="ARBA00022813"/>
    </source>
</evidence>
<keyword evidence="2 9" id="KW-0566">Pantothenate biosynthesis</keyword>